<organism evidence="4 5">
    <name type="scientific">Corynebacterium ramonii</name>
    <dbReference type="NCBI Taxonomy" id="3026968"/>
    <lineage>
        <taxon>Bacteria</taxon>
        <taxon>Bacillati</taxon>
        <taxon>Actinomycetota</taxon>
        <taxon>Actinomycetes</taxon>
        <taxon>Mycobacteriales</taxon>
        <taxon>Corynebacteriaceae</taxon>
        <taxon>Corynebacterium</taxon>
    </lineage>
</organism>
<dbReference type="Proteomes" id="UP000029910">
    <property type="component" value="Chromosome"/>
</dbReference>
<keyword evidence="3" id="KW-0732">Signal</keyword>
<sequence>MKNNRILSLTISALATASVFTASSLAATSPLVTAVASAQTHDAMPGKYYIEPATDAQQYLPMLNSYVSVAKLRHVYHTATGEQKFEKYPGTQAQRTAHEESERACYVAKARVTLAILQVEGDADARALDISKVGIDLETTKKAIPLLKKVKSKYWDLSFKESDPNRDKYSNTHKIANDGLYRLEEVVKAEKMDENERNAFSIADWGVEERFVTPLLEQHHLDSDEKGLKTYKADLGSSEKEKMAEEAESSGAENQEKLLKKHGGSDIPAPKPQEKPEAPKEKEDAKPAPEKPKADAEKPKAESDKPKVDTENKAPETKDQDKVPPAKSPQISWSPTTWPAWLKAIVSLGGVGLLAGLVHILLPFLPR</sequence>
<dbReference type="EMBL" id="CP009622">
    <property type="protein sequence ID" value="AIU33635.1"/>
    <property type="molecule type" value="Genomic_DNA"/>
</dbReference>
<evidence type="ECO:0000256" key="2">
    <source>
        <dbReference type="SAM" id="Phobius"/>
    </source>
</evidence>
<keyword evidence="2" id="KW-1133">Transmembrane helix</keyword>
<feature type="transmembrane region" description="Helical" evidence="2">
    <location>
        <begin position="340"/>
        <end position="365"/>
    </location>
</feature>
<feature type="chain" id="PRO_5045940476" evidence="3">
    <location>
        <begin position="27"/>
        <end position="367"/>
    </location>
</feature>
<keyword evidence="2" id="KW-0472">Membrane</keyword>
<protein>
    <submittedName>
        <fullName evidence="4">Uncharacterized protein</fullName>
    </submittedName>
</protein>
<keyword evidence="2" id="KW-0812">Transmembrane</keyword>
<accession>A0ABM5RUT3</accession>
<proteinExistence type="predicted"/>
<feature type="signal peptide" evidence="3">
    <location>
        <begin position="1"/>
        <end position="26"/>
    </location>
</feature>
<reference evidence="4 5" key="1">
    <citation type="journal article" date="2015" name="Genome Announc.">
        <title>Genome Sequence of Corynebacterium ulcerans Strain FRC11.</title>
        <authorList>
            <person name="Benevides Lde J."/>
            <person name="Viana M.V."/>
            <person name="Mariano D.C."/>
            <person name="Rocha Fde S."/>
            <person name="Bagano P.C."/>
            <person name="Folador E.L."/>
            <person name="Pereira F.L."/>
            <person name="Dorella F.A."/>
            <person name="Leal C.A."/>
            <person name="Carvalho A.F."/>
            <person name="Soares Sde C."/>
            <person name="Carneiro A."/>
            <person name="Ramos R."/>
            <person name="Badell-Ocando E."/>
            <person name="Guiso N."/>
            <person name="Silva A."/>
            <person name="Figueiredo H."/>
            <person name="Azevedo V."/>
            <person name="Guimaraes L.C."/>
        </authorList>
    </citation>
    <scope>NUCLEOTIDE SEQUENCE [LARGE SCALE GENOMIC DNA]</scope>
    <source>
        <strain evidence="5">FRC0011</strain>
    </source>
</reference>
<gene>
    <name evidence="4" type="ORF">CulFRC11_2087</name>
</gene>
<keyword evidence="5" id="KW-1185">Reference proteome</keyword>
<evidence type="ECO:0000313" key="4">
    <source>
        <dbReference type="EMBL" id="AIU33635.1"/>
    </source>
</evidence>
<evidence type="ECO:0000313" key="5">
    <source>
        <dbReference type="Proteomes" id="UP000029910"/>
    </source>
</evidence>
<evidence type="ECO:0000256" key="1">
    <source>
        <dbReference type="SAM" id="MobiDB-lite"/>
    </source>
</evidence>
<dbReference type="RefSeq" id="WP_023636486.1">
    <property type="nucleotide sequence ID" value="NZ_CP009622.1"/>
</dbReference>
<feature type="compositionally biased region" description="Basic and acidic residues" evidence="1">
    <location>
        <begin position="272"/>
        <end position="324"/>
    </location>
</feature>
<feature type="region of interest" description="Disordered" evidence="1">
    <location>
        <begin position="261"/>
        <end position="334"/>
    </location>
</feature>
<evidence type="ECO:0000256" key="3">
    <source>
        <dbReference type="SAM" id="SignalP"/>
    </source>
</evidence>
<name>A0ABM5RUT3_9CORY</name>